<proteinExistence type="predicted"/>
<evidence type="ECO:0000256" key="1">
    <source>
        <dbReference type="SAM" id="Phobius"/>
    </source>
</evidence>
<sequence length="203" mass="22748">MNSKPDRTLRERLLEMETPNAAQQEAHRQRVQVILDTRLSGAKRVGFAALALVGLLTAIALSSPAFDPPRNWDESFAALLYRLFAIFGFLACVAWIILTSWAAYTGVLRRRHRPWVMTTTLAMGFVYLALPVFTFVVPLSHKGGPPLLGTQLSLMAFSLLNTLGLCVILGVVYRGQFKSQEKLLEIEYRLADLAEKIEERLKS</sequence>
<feature type="transmembrane region" description="Helical" evidence="1">
    <location>
        <begin position="115"/>
        <end position="140"/>
    </location>
</feature>
<comment type="caution">
    <text evidence="2">The sequence shown here is derived from an EMBL/GenBank/DDBJ whole genome shotgun (WGS) entry which is preliminary data.</text>
</comment>
<dbReference type="EMBL" id="JASCXX010000024">
    <property type="protein sequence ID" value="MDI6450785.1"/>
    <property type="molecule type" value="Genomic_DNA"/>
</dbReference>
<reference evidence="2" key="1">
    <citation type="submission" date="2023-05" db="EMBL/GenBank/DDBJ databases">
        <title>Anaerotaeda fermentans gen. nov., sp. nov., a novel anaerobic planctomycete of the new family within the order Sedimentisphaerales isolated from Taman Peninsula, Russia.</title>
        <authorList>
            <person name="Khomyakova M.A."/>
            <person name="Merkel A.Y."/>
            <person name="Slobodkin A.I."/>
        </authorList>
    </citation>
    <scope>NUCLEOTIDE SEQUENCE</scope>
    <source>
        <strain evidence="2">M17dextr</strain>
    </source>
</reference>
<protein>
    <recommendedName>
        <fullName evidence="4">DUF2304 domain-containing protein</fullName>
    </recommendedName>
</protein>
<keyword evidence="3" id="KW-1185">Reference proteome</keyword>
<dbReference type="RefSeq" id="WP_349246195.1">
    <property type="nucleotide sequence ID" value="NZ_JASCXX010000024.1"/>
</dbReference>
<name>A0AAW6U1R8_9BACT</name>
<keyword evidence="1" id="KW-1133">Transmembrane helix</keyword>
<dbReference type="AlphaFoldDB" id="A0AAW6U1R8"/>
<evidence type="ECO:0000313" key="2">
    <source>
        <dbReference type="EMBL" id="MDI6450785.1"/>
    </source>
</evidence>
<feature type="transmembrane region" description="Helical" evidence="1">
    <location>
        <begin position="45"/>
        <end position="66"/>
    </location>
</feature>
<keyword evidence="1" id="KW-0472">Membrane</keyword>
<dbReference type="Proteomes" id="UP001431776">
    <property type="component" value="Unassembled WGS sequence"/>
</dbReference>
<accession>A0AAW6U1R8</accession>
<gene>
    <name evidence="2" type="ORF">QJ522_17125</name>
</gene>
<feature type="transmembrane region" description="Helical" evidence="1">
    <location>
        <begin position="152"/>
        <end position="173"/>
    </location>
</feature>
<organism evidence="2 3">
    <name type="scientific">Anaerobaca lacustris</name>
    <dbReference type="NCBI Taxonomy" id="3044600"/>
    <lineage>
        <taxon>Bacteria</taxon>
        <taxon>Pseudomonadati</taxon>
        <taxon>Planctomycetota</taxon>
        <taxon>Phycisphaerae</taxon>
        <taxon>Sedimentisphaerales</taxon>
        <taxon>Anaerobacaceae</taxon>
        <taxon>Anaerobaca</taxon>
    </lineage>
</organism>
<evidence type="ECO:0000313" key="3">
    <source>
        <dbReference type="Proteomes" id="UP001431776"/>
    </source>
</evidence>
<feature type="transmembrane region" description="Helical" evidence="1">
    <location>
        <begin position="78"/>
        <end position="103"/>
    </location>
</feature>
<keyword evidence="1" id="KW-0812">Transmembrane</keyword>
<evidence type="ECO:0008006" key="4">
    <source>
        <dbReference type="Google" id="ProtNLM"/>
    </source>
</evidence>